<evidence type="ECO:0000313" key="13">
    <source>
        <dbReference type="Proteomes" id="UP000256379"/>
    </source>
</evidence>
<comment type="catalytic activity">
    <reaction evidence="9 10">
        <text>tRNA(Gly) + glycine + ATP = glycyl-tRNA(Gly) + AMP + diphosphate</text>
        <dbReference type="Rhea" id="RHEA:16013"/>
        <dbReference type="Rhea" id="RHEA-COMP:9664"/>
        <dbReference type="Rhea" id="RHEA-COMP:9683"/>
        <dbReference type="ChEBI" id="CHEBI:30616"/>
        <dbReference type="ChEBI" id="CHEBI:33019"/>
        <dbReference type="ChEBI" id="CHEBI:57305"/>
        <dbReference type="ChEBI" id="CHEBI:78442"/>
        <dbReference type="ChEBI" id="CHEBI:78522"/>
        <dbReference type="ChEBI" id="CHEBI:456215"/>
        <dbReference type="EC" id="6.1.1.14"/>
    </reaction>
</comment>
<dbReference type="Proteomes" id="UP000256379">
    <property type="component" value="Unassembled WGS sequence"/>
</dbReference>
<dbReference type="GO" id="GO:0005829">
    <property type="term" value="C:cytosol"/>
    <property type="evidence" value="ECO:0007669"/>
    <property type="project" value="TreeGrafter"/>
</dbReference>
<comment type="caution">
    <text evidence="12">The sequence shown here is derived from an EMBL/GenBank/DDBJ whole genome shotgun (WGS) entry which is preliminary data.</text>
</comment>
<dbReference type="OrthoDB" id="9775440at2"/>
<evidence type="ECO:0000256" key="7">
    <source>
        <dbReference type="ARBA" id="ARBA00022917"/>
    </source>
</evidence>
<dbReference type="HAMAP" id="MF_00255">
    <property type="entry name" value="Gly_tRNA_synth_beta"/>
    <property type="match status" value="1"/>
</dbReference>
<dbReference type="GO" id="GO:0006420">
    <property type="term" value="P:arginyl-tRNA aminoacylation"/>
    <property type="evidence" value="ECO:0007669"/>
    <property type="project" value="InterPro"/>
</dbReference>
<comment type="subcellular location">
    <subcellularLocation>
        <location evidence="1 10">Cytoplasm</location>
    </subcellularLocation>
</comment>
<accession>A0A3D8IMI4</accession>
<evidence type="ECO:0000256" key="9">
    <source>
        <dbReference type="ARBA" id="ARBA00047937"/>
    </source>
</evidence>
<dbReference type="GO" id="GO:0006426">
    <property type="term" value="P:glycyl-tRNA aminoacylation"/>
    <property type="evidence" value="ECO:0007669"/>
    <property type="project" value="UniProtKB-UniRule"/>
</dbReference>
<comment type="subunit">
    <text evidence="10">Tetramer of two alpha and two beta subunits.</text>
</comment>
<keyword evidence="6 10" id="KW-0067">ATP-binding</keyword>
<dbReference type="PANTHER" id="PTHR30075">
    <property type="entry name" value="GLYCYL-TRNA SYNTHETASE"/>
    <property type="match status" value="1"/>
</dbReference>
<evidence type="ECO:0000256" key="6">
    <source>
        <dbReference type="ARBA" id="ARBA00022840"/>
    </source>
</evidence>
<evidence type="ECO:0000256" key="10">
    <source>
        <dbReference type="HAMAP-Rule" id="MF_00255"/>
    </source>
</evidence>
<name>A0A3D8IMI4_9HELI</name>
<dbReference type="InterPro" id="IPR015944">
    <property type="entry name" value="Gly-tRNA-synth_bsu"/>
</dbReference>
<feature type="domain" description="DALR anticodon binding" evidence="11">
    <location>
        <begin position="608"/>
        <end position="703"/>
    </location>
</feature>
<dbReference type="Pfam" id="PF02092">
    <property type="entry name" value="tRNA_synt_2f"/>
    <property type="match status" value="1"/>
</dbReference>
<reference evidence="12 13" key="1">
    <citation type="submission" date="2018-04" db="EMBL/GenBank/DDBJ databases">
        <title>Novel Campyloabacter and Helicobacter Species and Strains.</title>
        <authorList>
            <person name="Mannion A.J."/>
            <person name="Shen Z."/>
            <person name="Fox J.G."/>
        </authorList>
    </citation>
    <scope>NUCLEOTIDE SEQUENCE [LARGE SCALE GENOMIC DNA]</scope>
    <source>
        <strain evidence="12 13">MIT 17-337</strain>
    </source>
</reference>
<keyword evidence="8 10" id="KW-0030">Aminoacyl-tRNA synthetase</keyword>
<evidence type="ECO:0000256" key="4">
    <source>
        <dbReference type="ARBA" id="ARBA00022598"/>
    </source>
</evidence>
<organism evidence="12 13">
    <name type="scientific">Helicobacter didelphidarum</name>
    <dbReference type="NCBI Taxonomy" id="2040648"/>
    <lineage>
        <taxon>Bacteria</taxon>
        <taxon>Pseudomonadati</taxon>
        <taxon>Campylobacterota</taxon>
        <taxon>Epsilonproteobacteria</taxon>
        <taxon>Campylobacterales</taxon>
        <taxon>Helicobacteraceae</taxon>
        <taxon>Helicobacter</taxon>
    </lineage>
</organism>
<keyword evidence="3 10" id="KW-0963">Cytoplasm</keyword>
<dbReference type="AlphaFoldDB" id="A0A3D8IMI4"/>
<dbReference type="GO" id="GO:0004814">
    <property type="term" value="F:arginine-tRNA ligase activity"/>
    <property type="evidence" value="ECO:0007669"/>
    <property type="project" value="InterPro"/>
</dbReference>
<evidence type="ECO:0000256" key="3">
    <source>
        <dbReference type="ARBA" id="ARBA00022490"/>
    </source>
</evidence>
<gene>
    <name evidence="10" type="primary">glyS</name>
    <name evidence="12" type="ORF">CQA53_03365</name>
</gene>
<evidence type="ECO:0000256" key="5">
    <source>
        <dbReference type="ARBA" id="ARBA00022741"/>
    </source>
</evidence>
<dbReference type="Pfam" id="PF05746">
    <property type="entry name" value="DALR_1"/>
    <property type="match status" value="1"/>
</dbReference>
<keyword evidence="7 10" id="KW-0648">Protein biosynthesis</keyword>
<dbReference type="GO" id="GO:0005524">
    <property type="term" value="F:ATP binding"/>
    <property type="evidence" value="ECO:0007669"/>
    <property type="project" value="UniProtKB-UniRule"/>
</dbReference>
<protein>
    <recommendedName>
        <fullName evidence="10">Glycine--tRNA ligase beta subunit</fullName>
        <ecNumber evidence="10">6.1.1.14</ecNumber>
    </recommendedName>
    <alternativeName>
        <fullName evidence="10">Glycyl-tRNA synthetase beta subunit</fullName>
        <shortName evidence="10">GlyRS</shortName>
    </alternativeName>
</protein>
<comment type="similarity">
    <text evidence="2 10">Belongs to the class-II aminoacyl-tRNA synthetase family.</text>
</comment>
<evidence type="ECO:0000256" key="8">
    <source>
        <dbReference type="ARBA" id="ARBA00023146"/>
    </source>
</evidence>
<keyword evidence="4 10" id="KW-0436">Ligase</keyword>
<dbReference type="PROSITE" id="PS50861">
    <property type="entry name" value="AA_TRNA_LIGASE_II_GLYAB"/>
    <property type="match status" value="1"/>
</dbReference>
<evidence type="ECO:0000313" key="12">
    <source>
        <dbReference type="EMBL" id="RDU66497.1"/>
    </source>
</evidence>
<dbReference type="PANTHER" id="PTHR30075:SF2">
    <property type="entry name" value="GLYCINE--TRNA LIGASE, CHLOROPLASTIC_MITOCHONDRIAL 2"/>
    <property type="match status" value="1"/>
</dbReference>
<sequence>MAELLIEVFTEELPALPLLKVIPEIQENWKKILMQYSLESPFDFFYTPRRLVLIHKNFPLQQADVMMQSYGAPLSMAYNADKTPSKAMQSFLAKNNITEAEVKHTKKDGKEVLFYEKCVKGKQSKEILADMVKQWLESLNFGKSMRWANCKQSFIRPIRNICILLDSEFIVCNAYNIQANNIIVAHRQAIPKSHTQQSHTTNPTYNSYPNSTIGVTSPINSVQEYLDFLSDNGIILNQEERRQKILAQIREIEKKHDVQVESDIDLLNEIVAITEYPTALFGQFDKRFLSIPKEMIITSMKENQRYFALYKDSKLFHGFIVVSNAFHADFSLIVRGNEKVLRARLQDAEFFYLNDLKSKMSFGDLNTIIFMNGAGNLHDKVKRETKLAHNLIDLLNIVAKRTKVVDERLIIQEQEKELVLQSLQIAKNDLLSQSVGEFPELQGVMGSYFAKDLQKDSEICCAVLEQYLPHGIDSSLPSRRISAIVNLAIKADSIFTLFSLNKIPTGSKDPFALRRQASAFLRICHQFDFDISVREVCELSTVGYNSFQQEVLYSFITERIYGVFANINPSIVRCVLLRDFGIKTSFDKILALACYFDGVDIKSAIGTFKRVANILKTNKIDNTYIIDTTLFEETEQHLYESLLTYQESIKNELKRDTDSETFLARIQNLFKLEEKLNRVFDNVLIHTDDEHLRMNRTGLIALVFQEFLEFGDMREITL</sequence>
<dbReference type="RefSeq" id="WP_115542619.1">
    <property type="nucleotide sequence ID" value="NZ_NXLQ01000004.1"/>
</dbReference>
<keyword evidence="5 10" id="KW-0547">Nucleotide-binding</keyword>
<evidence type="ECO:0000256" key="1">
    <source>
        <dbReference type="ARBA" id="ARBA00004496"/>
    </source>
</evidence>
<dbReference type="PRINTS" id="PR01045">
    <property type="entry name" value="TRNASYNTHGB"/>
</dbReference>
<dbReference type="EC" id="6.1.1.14" evidence="10"/>
<dbReference type="GO" id="GO:0004820">
    <property type="term" value="F:glycine-tRNA ligase activity"/>
    <property type="evidence" value="ECO:0007669"/>
    <property type="project" value="UniProtKB-UniRule"/>
</dbReference>
<evidence type="ECO:0000259" key="11">
    <source>
        <dbReference type="Pfam" id="PF05746"/>
    </source>
</evidence>
<dbReference type="NCBIfam" id="TIGR00211">
    <property type="entry name" value="glyS"/>
    <property type="match status" value="1"/>
</dbReference>
<keyword evidence="13" id="KW-1185">Reference proteome</keyword>
<proteinExistence type="inferred from homology"/>
<dbReference type="EMBL" id="NXLQ01000004">
    <property type="protein sequence ID" value="RDU66497.1"/>
    <property type="molecule type" value="Genomic_DNA"/>
</dbReference>
<dbReference type="InterPro" id="IPR006194">
    <property type="entry name" value="Gly-tRNA-synth_heterodimer"/>
</dbReference>
<dbReference type="InterPro" id="IPR008909">
    <property type="entry name" value="DALR_anticod-bd"/>
</dbReference>
<evidence type="ECO:0000256" key="2">
    <source>
        <dbReference type="ARBA" id="ARBA00008226"/>
    </source>
</evidence>